<dbReference type="Proteomes" id="UP000261284">
    <property type="component" value="Unassembled WGS sequence"/>
</dbReference>
<proteinExistence type="predicted"/>
<accession>A0A3E1NL97</accession>
<sequence length="63" mass="7352">MFKKAVGGKLVVIYTTLTKRILVYQLVIYPELSKVFENIFFKLRKLMIVPYICSEISSKTHVL</sequence>
<evidence type="ECO:0000313" key="2">
    <source>
        <dbReference type="Proteomes" id="UP000261284"/>
    </source>
</evidence>
<name>A0A3E1NL97_9BACT</name>
<comment type="caution">
    <text evidence="1">The sequence shown here is derived from an EMBL/GenBank/DDBJ whole genome shotgun (WGS) entry which is preliminary data.</text>
</comment>
<organism evidence="1 2">
    <name type="scientific">Deminuibacter soli</name>
    <dbReference type="NCBI Taxonomy" id="2291815"/>
    <lineage>
        <taxon>Bacteria</taxon>
        <taxon>Pseudomonadati</taxon>
        <taxon>Bacteroidota</taxon>
        <taxon>Chitinophagia</taxon>
        <taxon>Chitinophagales</taxon>
        <taxon>Chitinophagaceae</taxon>
        <taxon>Deminuibacter</taxon>
    </lineage>
</organism>
<evidence type="ECO:0000313" key="1">
    <source>
        <dbReference type="EMBL" id="RFM28558.1"/>
    </source>
</evidence>
<keyword evidence="2" id="KW-1185">Reference proteome</keyword>
<gene>
    <name evidence="1" type="ORF">DXN05_07085</name>
</gene>
<reference evidence="1 2" key="1">
    <citation type="submission" date="2018-08" db="EMBL/GenBank/DDBJ databases">
        <title>Chitinophagaceae sp. K23C18032701, a novel bacterium isolated from forest soil.</title>
        <authorList>
            <person name="Wang C."/>
        </authorList>
    </citation>
    <scope>NUCLEOTIDE SEQUENCE [LARGE SCALE GENOMIC DNA]</scope>
    <source>
        <strain evidence="1 2">K23C18032701</strain>
    </source>
</reference>
<protein>
    <submittedName>
        <fullName evidence="1">Uncharacterized protein</fullName>
    </submittedName>
</protein>
<dbReference type="EMBL" id="QTJU01000002">
    <property type="protein sequence ID" value="RFM28558.1"/>
    <property type="molecule type" value="Genomic_DNA"/>
</dbReference>
<dbReference type="AlphaFoldDB" id="A0A3E1NL97"/>